<reference evidence="5 6" key="1">
    <citation type="journal article" date="2011" name="Stand. Genomic Sci.">
        <title>Non-contiguous finished genome sequence and contextual data of the filamentous soil bacterium Ktedonobacter racemifer type strain (SOSP1-21).</title>
        <authorList>
            <person name="Chang Y.J."/>
            <person name="Land M."/>
            <person name="Hauser L."/>
            <person name="Chertkov O."/>
            <person name="Del Rio T.G."/>
            <person name="Nolan M."/>
            <person name="Copeland A."/>
            <person name="Tice H."/>
            <person name="Cheng J.F."/>
            <person name="Lucas S."/>
            <person name="Han C."/>
            <person name="Goodwin L."/>
            <person name="Pitluck S."/>
            <person name="Ivanova N."/>
            <person name="Ovchinikova G."/>
            <person name="Pati A."/>
            <person name="Chen A."/>
            <person name="Palaniappan K."/>
            <person name="Mavromatis K."/>
            <person name="Liolios K."/>
            <person name="Brettin T."/>
            <person name="Fiebig A."/>
            <person name="Rohde M."/>
            <person name="Abt B."/>
            <person name="Goker M."/>
            <person name="Detter J.C."/>
            <person name="Woyke T."/>
            <person name="Bristow J."/>
            <person name="Eisen J.A."/>
            <person name="Markowitz V."/>
            <person name="Hugenholtz P."/>
            <person name="Kyrpides N.C."/>
            <person name="Klenk H.P."/>
            <person name="Lapidus A."/>
        </authorList>
    </citation>
    <scope>NUCLEOTIDE SEQUENCE [LARGE SCALE GENOMIC DNA]</scope>
    <source>
        <strain evidence="6">DSM 44963</strain>
    </source>
</reference>
<dbReference type="RefSeq" id="WP_007911168.1">
    <property type="nucleotide sequence ID" value="NZ_ADVG01000002.1"/>
</dbReference>
<dbReference type="AlphaFoldDB" id="D6TLL0"/>
<evidence type="ECO:0000313" key="6">
    <source>
        <dbReference type="Proteomes" id="UP000004508"/>
    </source>
</evidence>
<evidence type="ECO:0000313" key="5">
    <source>
        <dbReference type="EMBL" id="EFH86660.1"/>
    </source>
</evidence>
<keyword evidence="1" id="KW-0238">DNA-binding</keyword>
<dbReference type="OrthoDB" id="5479610at2"/>
<evidence type="ECO:0000256" key="2">
    <source>
        <dbReference type="ARBA" id="ARBA00023172"/>
    </source>
</evidence>
<dbReference type="GO" id="GO:0000150">
    <property type="term" value="F:DNA strand exchange activity"/>
    <property type="evidence" value="ECO:0007669"/>
    <property type="project" value="InterPro"/>
</dbReference>
<sequence>MSIDGLKQTNKRHHRECARSHEEFDKGKGPHALLREITVKDPSRKWTRGAIHQILADPRRTGKKARAFTRHQKDAKKPFETVELPEGTYPEIIAPELFERNQARLSVKRAEAARQCEEPERFLLRAGYIRCEICSCNMHVNASKSRHAPIYFCKEDGHSNTINSEKIDTLVWGYMIKLADEIGLIEQAIQLATNNNSSLREITAIENSIVNSQKKISQYTEDIANPALKGQARDVILGLLSDEYTNLQIKQEEKSLVEAGIIDMERLAVEAEKILTWCKTVKEAREELSYQGKRDFLRILGIKVFIGKSDKRRDDLIWRIEANLPEIQELIMSSTHKRESVASVMHLSTCYP</sequence>
<dbReference type="Gene3D" id="3.90.1750.20">
    <property type="entry name" value="Putative Large Serine Recombinase, Chain B, Domain 2"/>
    <property type="match status" value="1"/>
</dbReference>
<feature type="region of interest" description="Disordered" evidence="3">
    <location>
        <begin position="1"/>
        <end position="28"/>
    </location>
</feature>
<dbReference type="Pfam" id="PF07508">
    <property type="entry name" value="Recombinase"/>
    <property type="match status" value="1"/>
</dbReference>
<proteinExistence type="predicted"/>
<keyword evidence="6" id="KW-1185">Reference proteome</keyword>
<gene>
    <name evidence="5" type="ORF">Krac_7970</name>
</gene>
<accession>D6TLL0</accession>
<keyword evidence="2" id="KW-0233">DNA recombination</keyword>
<feature type="compositionally biased region" description="Basic and acidic residues" evidence="3">
    <location>
        <begin position="17"/>
        <end position="28"/>
    </location>
</feature>
<dbReference type="InParanoid" id="D6TLL0"/>
<dbReference type="InterPro" id="IPR038109">
    <property type="entry name" value="DNA_bind_recomb_sf"/>
</dbReference>
<dbReference type="PANTHER" id="PTHR30461">
    <property type="entry name" value="DNA-INVERTASE FROM LAMBDOID PROPHAGE"/>
    <property type="match status" value="1"/>
</dbReference>
<organism evidence="5 6">
    <name type="scientific">Ktedonobacter racemifer DSM 44963</name>
    <dbReference type="NCBI Taxonomy" id="485913"/>
    <lineage>
        <taxon>Bacteria</taxon>
        <taxon>Bacillati</taxon>
        <taxon>Chloroflexota</taxon>
        <taxon>Ktedonobacteria</taxon>
        <taxon>Ktedonobacterales</taxon>
        <taxon>Ktedonobacteraceae</taxon>
        <taxon>Ktedonobacter</taxon>
    </lineage>
</organism>
<evidence type="ECO:0000256" key="1">
    <source>
        <dbReference type="ARBA" id="ARBA00023125"/>
    </source>
</evidence>
<protein>
    <recommendedName>
        <fullName evidence="4">Recombinase domain-containing protein</fullName>
    </recommendedName>
</protein>
<evidence type="ECO:0000259" key="4">
    <source>
        <dbReference type="Pfam" id="PF07508"/>
    </source>
</evidence>
<dbReference type="InterPro" id="IPR011109">
    <property type="entry name" value="DNA_bind_recombinase_dom"/>
</dbReference>
<dbReference type="GO" id="GO:0003677">
    <property type="term" value="F:DNA binding"/>
    <property type="evidence" value="ECO:0007669"/>
    <property type="project" value="UniProtKB-KW"/>
</dbReference>
<dbReference type="eggNOG" id="COG1961">
    <property type="taxonomic scope" value="Bacteria"/>
</dbReference>
<dbReference type="InterPro" id="IPR050639">
    <property type="entry name" value="SSR_resolvase"/>
</dbReference>
<name>D6TLL0_KTERA</name>
<dbReference type="PANTHER" id="PTHR30461:SF2">
    <property type="entry name" value="SERINE RECOMBINASE PINE-RELATED"/>
    <property type="match status" value="1"/>
</dbReference>
<evidence type="ECO:0000256" key="3">
    <source>
        <dbReference type="SAM" id="MobiDB-lite"/>
    </source>
</evidence>
<dbReference type="Proteomes" id="UP000004508">
    <property type="component" value="Unassembled WGS sequence"/>
</dbReference>
<comment type="caution">
    <text evidence="5">The sequence shown here is derived from an EMBL/GenBank/DDBJ whole genome shotgun (WGS) entry which is preliminary data.</text>
</comment>
<dbReference type="EMBL" id="ADVG01000002">
    <property type="protein sequence ID" value="EFH86660.1"/>
    <property type="molecule type" value="Genomic_DNA"/>
</dbReference>
<feature type="domain" description="Recombinase" evidence="4">
    <location>
        <begin position="23"/>
        <end position="106"/>
    </location>
</feature>